<evidence type="ECO:0000256" key="1">
    <source>
        <dbReference type="SAM" id="MobiDB-lite"/>
    </source>
</evidence>
<dbReference type="AlphaFoldDB" id="L9KI69"/>
<reference evidence="3" key="2">
    <citation type="journal article" date="2013" name="Nat. Commun.">
        <title>Genome of the Chinese tree shrew.</title>
        <authorList>
            <person name="Fan Y."/>
            <person name="Huang Z.Y."/>
            <person name="Cao C.C."/>
            <person name="Chen C.S."/>
            <person name="Chen Y.X."/>
            <person name="Fan D.D."/>
            <person name="He J."/>
            <person name="Hou H.L."/>
            <person name="Hu L."/>
            <person name="Hu X.T."/>
            <person name="Jiang X.T."/>
            <person name="Lai R."/>
            <person name="Lang Y.S."/>
            <person name="Liang B."/>
            <person name="Liao S.G."/>
            <person name="Mu D."/>
            <person name="Ma Y.Y."/>
            <person name="Niu Y.Y."/>
            <person name="Sun X.Q."/>
            <person name="Xia J.Q."/>
            <person name="Xiao J."/>
            <person name="Xiong Z.Q."/>
            <person name="Xu L."/>
            <person name="Yang L."/>
            <person name="Zhang Y."/>
            <person name="Zhao W."/>
            <person name="Zhao X.D."/>
            <person name="Zheng Y.T."/>
            <person name="Zhou J.M."/>
            <person name="Zhu Y.B."/>
            <person name="Zhang G.J."/>
            <person name="Wang J."/>
            <person name="Yao Y.G."/>
        </authorList>
    </citation>
    <scope>NUCLEOTIDE SEQUENCE [LARGE SCALE GENOMIC DNA]</scope>
</reference>
<dbReference type="GO" id="GO:0005634">
    <property type="term" value="C:nucleus"/>
    <property type="evidence" value="ECO:0007669"/>
    <property type="project" value="TreeGrafter"/>
</dbReference>
<feature type="region of interest" description="Disordered" evidence="1">
    <location>
        <begin position="310"/>
        <end position="337"/>
    </location>
</feature>
<keyword evidence="3" id="KW-1185">Reference proteome</keyword>
<dbReference type="InParanoid" id="L9KI69"/>
<evidence type="ECO:0000313" key="2">
    <source>
        <dbReference type="EMBL" id="ELW62605.1"/>
    </source>
</evidence>
<dbReference type="eggNOG" id="ENOG502TH7G">
    <property type="taxonomic scope" value="Eukaryota"/>
</dbReference>
<protein>
    <submittedName>
        <fullName evidence="2">Protein FAM170A</fullName>
    </submittedName>
</protein>
<proteinExistence type="predicted"/>
<gene>
    <name evidence="2" type="ORF">TREES_T100003138</name>
</gene>
<evidence type="ECO:0000313" key="3">
    <source>
        <dbReference type="Proteomes" id="UP000011518"/>
    </source>
</evidence>
<dbReference type="GO" id="GO:0009566">
    <property type="term" value="P:fertilization"/>
    <property type="evidence" value="ECO:0007669"/>
    <property type="project" value="TreeGrafter"/>
</dbReference>
<dbReference type="PANTHER" id="PTHR33517:SF5">
    <property type="entry name" value="FAMILY WITH SEQUENCE SIMILARITY 170 MEMBER A"/>
    <property type="match status" value="1"/>
</dbReference>
<accession>L9KI69</accession>
<organism evidence="2 3">
    <name type="scientific">Tupaia chinensis</name>
    <name type="common">Chinese tree shrew</name>
    <name type="synonym">Tupaia belangeri chinensis</name>
    <dbReference type="NCBI Taxonomy" id="246437"/>
    <lineage>
        <taxon>Eukaryota</taxon>
        <taxon>Metazoa</taxon>
        <taxon>Chordata</taxon>
        <taxon>Craniata</taxon>
        <taxon>Vertebrata</taxon>
        <taxon>Euteleostomi</taxon>
        <taxon>Mammalia</taxon>
        <taxon>Eutheria</taxon>
        <taxon>Euarchontoglires</taxon>
        <taxon>Scandentia</taxon>
        <taxon>Tupaiidae</taxon>
        <taxon>Tupaia</taxon>
    </lineage>
</organism>
<feature type="region of interest" description="Disordered" evidence="1">
    <location>
        <begin position="225"/>
        <end position="255"/>
    </location>
</feature>
<reference evidence="3" key="1">
    <citation type="submission" date="2012-07" db="EMBL/GenBank/DDBJ databases">
        <title>Genome of the Chinese tree shrew, a rising model animal genetically related to primates.</title>
        <authorList>
            <person name="Zhang G."/>
            <person name="Fan Y."/>
            <person name="Yao Y."/>
            <person name="Huang Z."/>
        </authorList>
    </citation>
    <scope>NUCLEOTIDE SEQUENCE [LARGE SCALE GENOMIC DNA]</scope>
</reference>
<dbReference type="Pfam" id="PF17734">
    <property type="entry name" value="Spt46"/>
    <property type="match status" value="1"/>
</dbReference>
<dbReference type="PANTHER" id="PTHR33517">
    <property type="entry name" value="PROTEIN FAM170B-RELATED"/>
    <property type="match status" value="1"/>
</dbReference>
<feature type="region of interest" description="Disordered" evidence="1">
    <location>
        <begin position="67"/>
        <end position="87"/>
    </location>
</feature>
<sequence length="337" mass="38105">MVRTSPPFPGAPWEKGAQIKSGLWVTYSFNHRDPILKHLRIGDKACPHTCPIRSCPHGRRLNLQKDNQQHKRKVLTPTQNQKASSSSSEYFSCLSSEDKLASAGLLDSDECTSQPGPSGLAQVHRQRAEDSDSEYVSCISSFSQLIHNVSKPYVSPKKRKKERVMKIYYMCVQMKRGVAILRSTKKGIEPPTKKPRIEEMTYPEKVHTKVALSYISTKDLLTDSESSLDSEVPEEKGKVDNPAESPASEESPRAQTPEWLVALDSGFRCMACCRVFPSLEVLQKHVENGVSEGFSCYAFHFALTWLKNKGNRKGKKNKRKKKQIRKKTSRCNKKKTF</sequence>
<dbReference type="InterPro" id="IPR040879">
    <property type="entry name" value="Spt46-like"/>
</dbReference>
<dbReference type="Proteomes" id="UP000011518">
    <property type="component" value="Unassembled WGS sequence"/>
</dbReference>
<dbReference type="EMBL" id="KB320808">
    <property type="protein sequence ID" value="ELW62605.1"/>
    <property type="molecule type" value="Genomic_DNA"/>
</dbReference>
<name>L9KI69_TUPCH</name>